<proteinExistence type="inferred from homology"/>
<dbReference type="AlphaFoldDB" id="A0A1T4LKL9"/>
<feature type="transmembrane region" description="Helical" evidence="8">
    <location>
        <begin position="275"/>
        <end position="297"/>
    </location>
</feature>
<feature type="domain" description="ABC transmembrane type-1" evidence="9">
    <location>
        <begin position="314"/>
        <end position="514"/>
    </location>
</feature>
<dbReference type="Proteomes" id="UP000190061">
    <property type="component" value="Unassembled WGS sequence"/>
</dbReference>
<dbReference type="InterPro" id="IPR035906">
    <property type="entry name" value="MetI-like_sf"/>
</dbReference>
<feature type="transmembrane region" description="Helical" evidence="8">
    <location>
        <begin position="132"/>
        <end position="153"/>
    </location>
</feature>
<comment type="subcellular location">
    <subcellularLocation>
        <location evidence="1">Cell inner membrane</location>
        <topology evidence="1">Multi-pass membrane protein</topology>
    </subcellularLocation>
    <subcellularLocation>
        <location evidence="8">Cell membrane</location>
        <topology evidence="8">Multi-pass membrane protein</topology>
    </subcellularLocation>
</comment>
<keyword evidence="5 8" id="KW-0812">Transmembrane</keyword>
<feature type="transmembrane region" description="Helical" evidence="8">
    <location>
        <begin position="493"/>
        <end position="514"/>
    </location>
</feature>
<evidence type="ECO:0000256" key="4">
    <source>
        <dbReference type="ARBA" id="ARBA00022519"/>
    </source>
</evidence>
<keyword evidence="4" id="KW-0997">Cell inner membrane</keyword>
<reference evidence="10 11" key="1">
    <citation type="submission" date="2017-02" db="EMBL/GenBank/DDBJ databases">
        <authorList>
            <person name="Peterson S.W."/>
        </authorList>
    </citation>
    <scope>NUCLEOTIDE SEQUENCE [LARGE SCALE GENOMIC DNA]</scope>
    <source>
        <strain evidence="10 11">DSM 21749</strain>
    </source>
</reference>
<dbReference type="GO" id="GO:0055085">
    <property type="term" value="P:transmembrane transport"/>
    <property type="evidence" value="ECO:0007669"/>
    <property type="project" value="InterPro"/>
</dbReference>
<feature type="transmembrane region" description="Helical" evidence="8">
    <location>
        <begin position="81"/>
        <end position="105"/>
    </location>
</feature>
<feature type="transmembrane region" description="Helical" evidence="8">
    <location>
        <begin position="358"/>
        <end position="381"/>
    </location>
</feature>
<evidence type="ECO:0000313" key="11">
    <source>
        <dbReference type="Proteomes" id="UP000190061"/>
    </source>
</evidence>
<comment type="similarity">
    <text evidence="8">Belongs to the binding-protein-dependent transport system permease family.</text>
</comment>
<evidence type="ECO:0000256" key="5">
    <source>
        <dbReference type="ARBA" id="ARBA00022692"/>
    </source>
</evidence>
<evidence type="ECO:0000256" key="6">
    <source>
        <dbReference type="ARBA" id="ARBA00022989"/>
    </source>
</evidence>
<dbReference type="InterPro" id="IPR000515">
    <property type="entry name" value="MetI-like"/>
</dbReference>
<keyword evidence="7 8" id="KW-0472">Membrane</keyword>
<evidence type="ECO:0000313" key="10">
    <source>
        <dbReference type="EMBL" id="SJZ55255.1"/>
    </source>
</evidence>
<dbReference type="PROSITE" id="PS50928">
    <property type="entry name" value="ABC_TM1"/>
    <property type="match status" value="2"/>
</dbReference>
<name>A0A1T4LKL9_9GAMM</name>
<feature type="domain" description="ABC transmembrane type-1" evidence="9">
    <location>
        <begin position="46"/>
        <end position="247"/>
    </location>
</feature>
<feature type="transmembrane region" description="Helical" evidence="8">
    <location>
        <begin position="393"/>
        <end position="420"/>
    </location>
</feature>
<dbReference type="PANTHER" id="PTHR43357">
    <property type="entry name" value="INNER MEMBRANE ABC TRANSPORTER PERMEASE PROTEIN YDCV"/>
    <property type="match status" value="1"/>
</dbReference>
<evidence type="ECO:0000256" key="8">
    <source>
        <dbReference type="RuleBase" id="RU363032"/>
    </source>
</evidence>
<evidence type="ECO:0000256" key="2">
    <source>
        <dbReference type="ARBA" id="ARBA00022448"/>
    </source>
</evidence>
<dbReference type="PANTHER" id="PTHR43357:SF3">
    <property type="entry name" value="FE(3+)-TRANSPORT SYSTEM PERMEASE PROTEIN FBPB 2"/>
    <property type="match status" value="1"/>
</dbReference>
<evidence type="ECO:0000259" key="9">
    <source>
        <dbReference type="PROSITE" id="PS50928"/>
    </source>
</evidence>
<keyword evidence="3" id="KW-1003">Cell membrane</keyword>
<dbReference type="EMBL" id="FUXP01000001">
    <property type="protein sequence ID" value="SJZ55255.1"/>
    <property type="molecule type" value="Genomic_DNA"/>
</dbReference>
<dbReference type="GO" id="GO:0005886">
    <property type="term" value="C:plasma membrane"/>
    <property type="evidence" value="ECO:0007669"/>
    <property type="project" value="UniProtKB-SubCell"/>
</dbReference>
<keyword evidence="2 8" id="KW-0813">Transport</keyword>
<keyword evidence="11" id="KW-1185">Reference proteome</keyword>
<feature type="transmembrane region" description="Helical" evidence="8">
    <location>
        <begin position="441"/>
        <end position="460"/>
    </location>
</feature>
<feature type="transmembrane region" description="Helical" evidence="8">
    <location>
        <begin position="174"/>
        <end position="195"/>
    </location>
</feature>
<dbReference type="Pfam" id="PF00528">
    <property type="entry name" value="BPD_transp_1"/>
    <property type="match status" value="1"/>
</dbReference>
<dbReference type="SUPFAM" id="SSF161098">
    <property type="entry name" value="MetI-like"/>
    <property type="match status" value="2"/>
</dbReference>
<feature type="transmembrane region" description="Helical" evidence="8">
    <location>
        <begin position="228"/>
        <end position="246"/>
    </location>
</feature>
<organism evidence="10 11">
    <name type="scientific">Lysobacter spongiicola DSM 21749</name>
    <dbReference type="NCBI Taxonomy" id="1122188"/>
    <lineage>
        <taxon>Bacteria</taxon>
        <taxon>Pseudomonadati</taxon>
        <taxon>Pseudomonadota</taxon>
        <taxon>Gammaproteobacteria</taxon>
        <taxon>Lysobacterales</taxon>
        <taxon>Lysobacteraceae</taxon>
        <taxon>Novilysobacter</taxon>
    </lineage>
</organism>
<dbReference type="Gene3D" id="1.10.3720.10">
    <property type="entry name" value="MetI-like"/>
    <property type="match status" value="2"/>
</dbReference>
<evidence type="ECO:0000256" key="3">
    <source>
        <dbReference type="ARBA" id="ARBA00022475"/>
    </source>
</evidence>
<evidence type="ECO:0000256" key="7">
    <source>
        <dbReference type="ARBA" id="ARBA00023136"/>
    </source>
</evidence>
<gene>
    <name evidence="10" type="ORF">SAMN02745674_00050</name>
</gene>
<sequence length="520" mass="55228">MRGWTWLAIALTVPALVPLLATLAALFRPDEATVQHLWQYVLPRAGINTLWLLLGVGAGTAVLGTALAALVALCEFPGRRVFSWLLVLPLALPGYVLAVAFIGLFDYASPLAGWLRESAGTSLPEIRSRGGLVAVMTLSLYPYVYLVASQAFASQGGRAIEAARALGMGPWRAFFSASLPLARPWIAGGTLLVLMETLADFGAVSAFNYDTFATAIYKAWFSLFSTDTALQIAAVMLLVVLALVALEAASRRRQSFVSVGATPAQRIPLGRRGGWATGFCAAVLVLALFLPIAQLLAEGIAHLDDIDARYLRTVRNALSLAAMAAILTTAAAFVVALSAREQPGAVTTTVTRITTLGYGLPGALLAIGLYVPVAGLSTWLAERHGLDLVLEGGLVLLLVGYGIRFLAVAHAPVAGGLLRIRPSLLEASRSLGVTGTRQLRTVHWPLLRGSFATAALLVFVDTMKEMPITLMMRPFGWDTLATRVFELTSEGEYARAAVPSLAIALVGLLPVVAMTRRGTR</sequence>
<feature type="transmembrane region" description="Helical" evidence="8">
    <location>
        <begin position="49"/>
        <end position="74"/>
    </location>
</feature>
<evidence type="ECO:0000256" key="1">
    <source>
        <dbReference type="ARBA" id="ARBA00004429"/>
    </source>
</evidence>
<accession>A0A1T4LKL9</accession>
<keyword evidence="6 8" id="KW-1133">Transmembrane helix</keyword>
<dbReference type="FunFam" id="1.10.3720.10:FF:000088">
    <property type="entry name" value="Iron(III) ABC transporter, permease protein"/>
    <property type="match status" value="1"/>
</dbReference>
<dbReference type="CDD" id="cd06261">
    <property type="entry name" value="TM_PBP2"/>
    <property type="match status" value="2"/>
</dbReference>
<dbReference type="STRING" id="1122188.SAMN02745674_00050"/>
<protein>
    <submittedName>
        <fullName evidence="10">Iron(III) transport system permease protein</fullName>
    </submittedName>
</protein>
<feature type="transmembrane region" description="Helical" evidence="8">
    <location>
        <begin position="317"/>
        <end position="337"/>
    </location>
</feature>